<name>A0ABQ9ILF4_9NEOP</name>
<keyword evidence="2" id="KW-1185">Reference proteome</keyword>
<comment type="caution">
    <text evidence="1">The sequence shown here is derived from an EMBL/GenBank/DDBJ whole genome shotgun (WGS) entry which is preliminary data.</text>
</comment>
<sequence>MRGLVAARDGDVKEDFLSALSSVYVMLCRKSYTIKSTIVKVSKVEKEMNNVGVVALNKVTLHSTLTLLNFKRDCVFCGEEVSLTEETKKILSLLKPNIINTAICSSFLPVPELEKLTYIQSSMLNWFNAHTPFQTSQVLQSIFTGVVAEENINCDQTTSNGKKAVNHIIGGNFSDVKIKLM</sequence>
<accession>A0ABQ9ILF4</accession>
<evidence type="ECO:0000313" key="2">
    <source>
        <dbReference type="Proteomes" id="UP001159363"/>
    </source>
</evidence>
<protein>
    <submittedName>
        <fullName evidence="1">Uncharacterized protein</fullName>
    </submittedName>
</protein>
<reference evidence="1 2" key="1">
    <citation type="submission" date="2023-02" db="EMBL/GenBank/DDBJ databases">
        <title>LHISI_Scaffold_Assembly.</title>
        <authorList>
            <person name="Stuart O.P."/>
            <person name="Cleave R."/>
            <person name="Magrath M.J.L."/>
            <person name="Mikheyev A.S."/>
        </authorList>
    </citation>
    <scope>NUCLEOTIDE SEQUENCE [LARGE SCALE GENOMIC DNA]</scope>
    <source>
        <strain evidence="1">Daus_M_001</strain>
        <tissue evidence="1">Leg muscle</tissue>
    </source>
</reference>
<gene>
    <name evidence="1" type="ORF">PR048_001992</name>
</gene>
<dbReference type="Proteomes" id="UP001159363">
    <property type="component" value="Chromosome 1"/>
</dbReference>
<evidence type="ECO:0000313" key="1">
    <source>
        <dbReference type="EMBL" id="KAJ8896648.1"/>
    </source>
</evidence>
<organism evidence="1 2">
    <name type="scientific">Dryococelus australis</name>
    <dbReference type="NCBI Taxonomy" id="614101"/>
    <lineage>
        <taxon>Eukaryota</taxon>
        <taxon>Metazoa</taxon>
        <taxon>Ecdysozoa</taxon>
        <taxon>Arthropoda</taxon>
        <taxon>Hexapoda</taxon>
        <taxon>Insecta</taxon>
        <taxon>Pterygota</taxon>
        <taxon>Neoptera</taxon>
        <taxon>Polyneoptera</taxon>
        <taxon>Phasmatodea</taxon>
        <taxon>Verophasmatodea</taxon>
        <taxon>Anareolatae</taxon>
        <taxon>Phasmatidae</taxon>
        <taxon>Eurycanthinae</taxon>
        <taxon>Dryococelus</taxon>
    </lineage>
</organism>
<dbReference type="EMBL" id="JARBHB010000001">
    <property type="protein sequence ID" value="KAJ8896648.1"/>
    <property type="molecule type" value="Genomic_DNA"/>
</dbReference>
<proteinExistence type="predicted"/>